<evidence type="ECO:0008006" key="3">
    <source>
        <dbReference type="Google" id="ProtNLM"/>
    </source>
</evidence>
<sequence length="656" mass="76706">MKQLIIYITIIVLTSSCSPDKGNRLEYALRFAENNRGELEKVLDHYYDNPEKQAAARFLIENMPYHYGYKSWQQDTIKQILADAVKRKSVYGEDLLIIDKKHLDKWSSYSHYNGEKIYDSKIITADYLIENIDLSFEVWKKYPWNKHLSFDDFCEFILPYRIANEPLSNWRKKYYEHYIPKLDSLYKGTDVIDACSAVNLVLKKEWFYYNTNFSLSHLGGDYLFTTRVGYCRDACDVVTYAMRSVGIPITTDYYIYSPDLRTWHCWNVVRDTTGQCYPFWYTKDEIARSVTNDGRRKGKAYRDCYGIQNGRFRKWAADNAVLPFFRNCFVKDVTDNYSGSNEISLPIAVSGCKYAYLGVFKNGSWEPVDIAQIEKGHAIFKNIEPDIVFQLLYSKNGNIETYDYPFVYDKQRIIYFKPDTTQQETACLKRKYPFQEYLFKYLNRNTIGATIEGSNSPVSGIKHLLYRFTDTLLTNRKAISIGQPCRFRYLHLNSPLDHRSELAEFVVFRDTSETQVIPLQLYRNVEGLYPTDQYSAKCVLDGNPLTFFMSKENNVTLTFDLGKETEIKKILVIPRNDDNFIELGDCYELFYQNGPDGWKSLGQQIANSKELYFTVPHGAIFWLRNLTKGQEEQIFFIKEGKQVFSCDINFSKENAS</sequence>
<name>A0A7K1HFG2_9BACT</name>
<accession>A0A7K1HFG2</accession>
<dbReference type="SUPFAM" id="SSF54001">
    <property type="entry name" value="Cysteine proteinases"/>
    <property type="match status" value="1"/>
</dbReference>
<reference evidence="1 2" key="1">
    <citation type="journal article" date="2019" name="Nat. Med.">
        <title>A library of human gut bacterial isolates paired with longitudinal multiomics data enables mechanistic microbiome research.</title>
        <authorList>
            <person name="Poyet M."/>
            <person name="Groussin M."/>
            <person name="Gibbons S.M."/>
            <person name="Avila-Pacheco J."/>
            <person name="Jiang X."/>
            <person name="Kearney S.M."/>
            <person name="Perrotta A.R."/>
            <person name="Berdy B."/>
            <person name="Zhao S."/>
            <person name="Lieberman T.D."/>
            <person name="Swanson P.K."/>
            <person name="Smith M."/>
            <person name="Roesemann S."/>
            <person name="Alexander J.E."/>
            <person name="Rich S.A."/>
            <person name="Livny J."/>
            <person name="Vlamakis H."/>
            <person name="Clish C."/>
            <person name="Bullock K."/>
            <person name="Deik A."/>
            <person name="Scott J."/>
            <person name="Pierce K.A."/>
            <person name="Xavier R.J."/>
            <person name="Alm E.J."/>
        </authorList>
    </citation>
    <scope>NUCLEOTIDE SEQUENCE [LARGE SCALE GENOMIC DNA]</scope>
    <source>
        <strain evidence="1 2">BIOML-A25</strain>
    </source>
</reference>
<protein>
    <recommendedName>
        <fullName evidence="3">Peptide-N(4)-(N-acetyl-beta-glucosaminyl)asparagine amidase</fullName>
    </recommendedName>
</protein>
<dbReference type="PANTHER" id="PTHR35532:SF5">
    <property type="entry name" value="CARBOHYDRATE-BINDING DOMAIN-CONTAINING PROTEIN"/>
    <property type="match status" value="1"/>
</dbReference>
<proteinExistence type="predicted"/>
<dbReference type="RefSeq" id="WP_129943514.1">
    <property type="nucleotide sequence ID" value="NZ_RCYQ01000006.1"/>
</dbReference>
<evidence type="ECO:0000313" key="2">
    <source>
        <dbReference type="Proteomes" id="UP000437446"/>
    </source>
</evidence>
<dbReference type="InterPro" id="IPR008979">
    <property type="entry name" value="Galactose-bd-like_sf"/>
</dbReference>
<dbReference type="EMBL" id="WNCR01000005">
    <property type="protein sequence ID" value="MTU29944.1"/>
    <property type="molecule type" value="Genomic_DNA"/>
</dbReference>
<dbReference type="PROSITE" id="PS51257">
    <property type="entry name" value="PROKAR_LIPOPROTEIN"/>
    <property type="match status" value="1"/>
</dbReference>
<organism evidence="1 2">
    <name type="scientific">Parabacteroides merdae</name>
    <dbReference type="NCBI Taxonomy" id="46503"/>
    <lineage>
        <taxon>Bacteria</taxon>
        <taxon>Pseudomonadati</taxon>
        <taxon>Bacteroidota</taxon>
        <taxon>Bacteroidia</taxon>
        <taxon>Bacteroidales</taxon>
        <taxon>Tannerellaceae</taxon>
        <taxon>Parabacteroides</taxon>
    </lineage>
</organism>
<dbReference type="InterPro" id="IPR038765">
    <property type="entry name" value="Papain-like_cys_pep_sf"/>
</dbReference>
<dbReference type="AlphaFoldDB" id="A0A7K1HFG2"/>
<dbReference type="Proteomes" id="UP000437446">
    <property type="component" value="Unassembled WGS sequence"/>
</dbReference>
<dbReference type="PANTHER" id="PTHR35532">
    <property type="entry name" value="SIMILAR TO POLYHYDROXYALKANOATE DEPOLYMERASE"/>
    <property type="match status" value="1"/>
</dbReference>
<comment type="caution">
    <text evidence="1">The sequence shown here is derived from an EMBL/GenBank/DDBJ whole genome shotgun (WGS) entry which is preliminary data.</text>
</comment>
<dbReference type="Gene3D" id="2.60.120.260">
    <property type="entry name" value="Galactose-binding domain-like"/>
    <property type="match status" value="1"/>
</dbReference>
<dbReference type="SUPFAM" id="SSF49785">
    <property type="entry name" value="Galactose-binding domain-like"/>
    <property type="match status" value="1"/>
</dbReference>
<evidence type="ECO:0000313" key="1">
    <source>
        <dbReference type="EMBL" id="MTU29944.1"/>
    </source>
</evidence>
<gene>
    <name evidence="1" type="ORF">GMD66_12150</name>
</gene>